<dbReference type="AlphaFoldDB" id="A0AAW2ZQH8"/>
<proteinExistence type="predicted"/>
<evidence type="ECO:0000313" key="2">
    <source>
        <dbReference type="EMBL" id="KAL0491683.1"/>
    </source>
</evidence>
<keyword evidence="1" id="KW-1133">Transmembrane helix</keyword>
<organism evidence="2 3">
    <name type="scientific">Acrasis kona</name>
    <dbReference type="NCBI Taxonomy" id="1008807"/>
    <lineage>
        <taxon>Eukaryota</taxon>
        <taxon>Discoba</taxon>
        <taxon>Heterolobosea</taxon>
        <taxon>Tetramitia</taxon>
        <taxon>Eutetramitia</taxon>
        <taxon>Acrasidae</taxon>
        <taxon>Acrasis</taxon>
    </lineage>
</organism>
<comment type="caution">
    <text evidence="2">The sequence shown here is derived from an EMBL/GenBank/DDBJ whole genome shotgun (WGS) entry which is preliminary data.</text>
</comment>
<evidence type="ECO:0000256" key="1">
    <source>
        <dbReference type="SAM" id="Phobius"/>
    </source>
</evidence>
<feature type="transmembrane region" description="Helical" evidence="1">
    <location>
        <begin position="6"/>
        <end position="23"/>
    </location>
</feature>
<keyword evidence="3" id="KW-1185">Reference proteome</keyword>
<reference evidence="2 3" key="1">
    <citation type="submission" date="2024-03" db="EMBL/GenBank/DDBJ databases">
        <title>The Acrasis kona genome and developmental transcriptomes reveal deep origins of eukaryotic multicellular pathways.</title>
        <authorList>
            <person name="Sheikh S."/>
            <person name="Fu C.-J."/>
            <person name="Brown M.W."/>
            <person name="Baldauf S.L."/>
        </authorList>
    </citation>
    <scope>NUCLEOTIDE SEQUENCE [LARGE SCALE GENOMIC DNA]</scope>
    <source>
        <strain evidence="2 3">ATCC MYA-3509</strain>
    </source>
</reference>
<protein>
    <submittedName>
        <fullName evidence="2">GTPase Der</fullName>
    </submittedName>
</protein>
<sequence>MTKSYYVPISFGITIGAWTAALASKLLKQSDRTVLYWSTRVNFGKFFTFSALLASLFITPTYKPVFQNRAYVAKKDLQSAPLKD</sequence>
<evidence type="ECO:0000313" key="3">
    <source>
        <dbReference type="Proteomes" id="UP001431209"/>
    </source>
</evidence>
<feature type="transmembrane region" description="Helical" evidence="1">
    <location>
        <begin position="43"/>
        <end position="62"/>
    </location>
</feature>
<keyword evidence="1" id="KW-0812">Transmembrane</keyword>
<keyword evidence="1" id="KW-0472">Membrane</keyword>
<name>A0AAW2ZQH8_9EUKA</name>
<gene>
    <name evidence="2" type="ORF">AKO1_010188</name>
</gene>
<dbReference type="EMBL" id="JAOPGA020001843">
    <property type="protein sequence ID" value="KAL0491683.1"/>
    <property type="molecule type" value="Genomic_DNA"/>
</dbReference>
<dbReference type="Proteomes" id="UP001431209">
    <property type="component" value="Unassembled WGS sequence"/>
</dbReference>
<accession>A0AAW2ZQH8</accession>